<dbReference type="AlphaFoldDB" id="A0A1Y1Y2B1"/>
<keyword evidence="1" id="KW-1133">Transmembrane helix</keyword>
<gene>
    <name evidence="2" type="ORF">K493DRAFT_303641</name>
</gene>
<evidence type="ECO:0000313" key="2">
    <source>
        <dbReference type="EMBL" id="ORX92015.1"/>
    </source>
</evidence>
<keyword evidence="2" id="KW-0032">Aminotransferase</keyword>
<organism evidence="2 3">
    <name type="scientific">Basidiobolus meristosporus CBS 931.73</name>
    <dbReference type="NCBI Taxonomy" id="1314790"/>
    <lineage>
        <taxon>Eukaryota</taxon>
        <taxon>Fungi</taxon>
        <taxon>Fungi incertae sedis</taxon>
        <taxon>Zoopagomycota</taxon>
        <taxon>Entomophthoromycotina</taxon>
        <taxon>Basidiobolomycetes</taxon>
        <taxon>Basidiobolales</taxon>
        <taxon>Basidiobolaceae</taxon>
        <taxon>Basidiobolus</taxon>
    </lineage>
</organism>
<feature type="transmembrane region" description="Helical" evidence="1">
    <location>
        <begin position="6"/>
        <end position="22"/>
    </location>
</feature>
<dbReference type="Gene3D" id="3.30.470.10">
    <property type="match status" value="1"/>
</dbReference>
<proteinExistence type="predicted"/>
<evidence type="ECO:0000313" key="3">
    <source>
        <dbReference type="Proteomes" id="UP000193498"/>
    </source>
</evidence>
<sequence>MSRALPVLLISTLYYLLGFYLLERHLTRLFNSAKYFHEGHPEIFTTLPTSEEIASKIVEETEPYRRKYEHLRIRLLLNPCGSYRIQVSEETPSVFNVVADKPVDSQDVFLRHKTTYRATYNQARERAEIGKAGGPLDVILFNERGEVTETSIGNIAIEVPNSDGSKSIWKTPSIHCGLLGGVHREEMLARKEMIEGIISLDDLFDAAKNNRRMKIFNSVRKEIHVCLKKQDS</sequence>
<dbReference type="Pfam" id="PF01063">
    <property type="entry name" value="Aminotran_4"/>
    <property type="match status" value="1"/>
</dbReference>
<dbReference type="InParanoid" id="A0A1Y1Y2B1"/>
<dbReference type="SUPFAM" id="SSF56752">
    <property type="entry name" value="D-aminoacid aminotransferase-like PLP-dependent enzymes"/>
    <property type="match status" value="1"/>
</dbReference>
<keyword evidence="1" id="KW-0812">Transmembrane</keyword>
<keyword evidence="2" id="KW-0808">Transferase</keyword>
<keyword evidence="3" id="KW-1185">Reference proteome</keyword>
<evidence type="ECO:0000256" key="1">
    <source>
        <dbReference type="SAM" id="Phobius"/>
    </source>
</evidence>
<dbReference type="InterPro" id="IPR043131">
    <property type="entry name" value="BCAT-like_N"/>
</dbReference>
<dbReference type="Proteomes" id="UP000193498">
    <property type="component" value="Unassembled WGS sequence"/>
</dbReference>
<dbReference type="InterPro" id="IPR043132">
    <property type="entry name" value="BCAT-like_C"/>
</dbReference>
<dbReference type="Gene3D" id="3.20.10.10">
    <property type="entry name" value="D-amino Acid Aminotransferase, subunit A, domain 2"/>
    <property type="match status" value="1"/>
</dbReference>
<protein>
    <submittedName>
        <fullName evidence="2">D-aminoacid aminotransferase-like PLP-dependent enzyme</fullName>
    </submittedName>
</protein>
<accession>A0A1Y1Y2B1</accession>
<keyword evidence="1" id="KW-0472">Membrane</keyword>
<name>A0A1Y1Y2B1_9FUNG</name>
<dbReference type="EMBL" id="MCFE01000296">
    <property type="protein sequence ID" value="ORX92015.1"/>
    <property type="molecule type" value="Genomic_DNA"/>
</dbReference>
<dbReference type="GO" id="GO:0008483">
    <property type="term" value="F:transaminase activity"/>
    <property type="evidence" value="ECO:0007669"/>
    <property type="project" value="UniProtKB-KW"/>
</dbReference>
<dbReference type="OrthoDB" id="64220at2759"/>
<reference evidence="2 3" key="1">
    <citation type="submission" date="2016-07" db="EMBL/GenBank/DDBJ databases">
        <title>Pervasive Adenine N6-methylation of Active Genes in Fungi.</title>
        <authorList>
            <consortium name="DOE Joint Genome Institute"/>
            <person name="Mondo S.J."/>
            <person name="Dannebaum R.O."/>
            <person name="Kuo R.C."/>
            <person name="Labutti K."/>
            <person name="Haridas S."/>
            <person name="Kuo A."/>
            <person name="Salamov A."/>
            <person name="Ahrendt S.R."/>
            <person name="Lipzen A."/>
            <person name="Sullivan W."/>
            <person name="Andreopoulos W.B."/>
            <person name="Clum A."/>
            <person name="Lindquist E."/>
            <person name="Daum C."/>
            <person name="Ramamoorthy G.K."/>
            <person name="Gryganskyi A."/>
            <person name="Culley D."/>
            <person name="Magnuson J.K."/>
            <person name="James T.Y."/>
            <person name="O'Malley M.A."/>
            <person name="Stajich J.E."/>
            <person name="Spatafora J.W."/>
            <person name="Visel A."/>
            <person name="Grigoriev I.V."/>
        </authorList>
    </citation>
    <scope>NUCLEOTIDE SEQUENCE [LARGE SCALE GENOMIC DNA]</scope>
    <source>
        <strain evidence="2 3">CBS 931.73</strain>
    </source>
</reference>
<comment type="caution">
    <text evidence="2">The sequence shown here is derived from an EMBL/GenBank/DDBJ whole genome shotgun (WGS) entry which is preliminary data.</text>
</comment>
<dbReference type="InterPro" id="IPR036038">
    <property type="entry name" value="Aminotransferase-like"/>
</dbReference>
<dbReference type="InterPro" id="IPR001544">
    <property type="entry name" value="Aminotrans_IV"/>
</dbReference>
<dbReference type="FunCoup" id="A0A1Y1Y2B1">
    <property type="interactions" value="151"/>
</dbReference>
<dbReference type="STRING" id="1314790.A0A1Y1Y2B1"/>